<evidence type="ECO:0000313" key="1">
    <source>
        <dbReference type="EMBL" id="JAD88728.1"/>
    </source>
</evidence>
<name>A0A0A9DPW7_ARUDO</name>
<sequence length="37" mass="4325">MTVIKEKFNSYAMSIEANTTNICCLQYDQVQIFCMEN</sequence>
<dbReference type="EMBL" id="GBRH01209167">
    <property type="protein sequence ID" value="JAD88728.1"/>
    <property type="molecule type" value="Transcribed_RNA"/>
</dbReference>
<reference evidence="1" key="1">
    <citation type="submission" date="2014-09" db="EMBL/GenBank/DDBJ databases">
        <authorList>
            <person name="Magalhaes I.L.F."/>
            <person name="Oliveira U."/>
            <person name="Santos F.R."/>
            <person name="Vidigal T.H.D.A."/>
            <person name="Brescovit A.D."/>
            <person name="Santos A.J."/>
        </authorList>
    </citation>
    <scope>NUCLEOTIDE SEQUENCE</scope>
    <source>
        <tissue evidence="1">Shoot tissue taken approximately 20 cm above the soil surface</tissue>
    </source>
</reference>
<accession>A0A0A9DPW7</accession>
<reference evidence="1" key="2">
    <citation type="journal article" date="2015" name="Data Brief">
        <title>Shoot transcriptome of the giant reed, Arundo donax.</title>
        <authorList>
            <person name="Barrero R.A."/>
            <person name="Guerrero F.D."/>
            <person name="Moolhuijzen P."/>
            <person name="Goolsby J.A."/>
            <person name="Tidwell J."/>
            <person name="Bellgard S.E."/>
            <person name="Bellgard M.I."/>
        </authorList>
    </citation>
    <scope>NUCLEOTIDE SEQUENCE</scope>
    <source>
        <tissue evidence="1">Shoot tissue taken approximately 20 cm above the soil surface</tissue>
    </source>
</reference>
<proteinExistence type="predicted"/>
<dbReference type="AlphaFoldDB" id="A0A0A9DPW7"/>
<organism evidence="1">
    <name type="scientific">Arundo donax</name>
    <name type="common">Giant reed</name>
    <name type="synonym">Donax arundinaceus</name>
    <dbReference type="NCBI Taxonomy" id="35708"/>
    <lineage>
        <taxon>Eukaryota</taxon>
        <taxon>Viridiplantae</taxon>
        <taxon>Streptophyta</taxon>
        <taxon>Embryophyta</taxon>
        <taxon>Tracheophyta</taxon>
        <taxon>Spermatophyta</taxon>
        <taxon>Magnoliopsida</taxon>
        <taxon>Liliopsida</taxon>
        <taxon>Poales</taxon>
        <taxon>Poaceae</taxon>
        <taxon>PACMAD clade</taxon>
        <taxon>Arundinoideae</taxon>
        <taxon>Arundineae</taxon>
        <taxon>Arundo</taxon>
    </lineage>
</organism>
<protein>
    <submittedName>
        <fullName evidence="1">Uncharacterized protein</fullName>
    </submittedName>
</protein>